<dbReference type="EMBL" id="KV417637">
    <property type="protein sequence ID" value="KZP13133.1"/>
    <property type="molecule type" value="Genomic_DNA"/>
</dbReference>
<dbReference type="AlphaFoldDB" id="A0A166BZC3"/>
<name>A0A166BZC3_9AGAM</name>
<dbReference type="Proteomes" id="UP000076532">
    <property type="component" value="Unassembled WGS sequence"/>
</dbReference>
<keyword evidence="2" id="KW-1185">Reference proteome</keyword>
<evidence type="ECO:0000313" key="2">
    <source>
        <dbReference type="Proteomes" id="UP000076532"/>
    </source>
</evidence>
<accession>A0A166BZC3</accession>
<sequence>MKQPLPTLVTLCHLFLRLPGHPQPGGSPSGFGVGQEALEARDHHLKMRVHVIEKIRKRRWDAGTRLALADPGESVDDYRRLPDMAPFCPPEALAFVCLWVRVGVGREDVVEGAGAG</sequence>
<feature type="non-terminal residue" evidence="1">
    <location>
        <position position="116"/>
    </location>
</feature>
<reference evidence="1 2" key="1">
    <citation type="journal article" date="2016" name="Mol. Biol. Evol.">
        <title>Comparative Genomics of Early-Diverging Mushroom-Forming Fungi Provides Insights into the Origins of Lignocellulose Decay Capabilities.</title>
        <authorList>
            <person name="Nagy L.G."/>
            <person name="Riley R."/>
            <person name="Tritt A."/>
            <person name="Adam C."/>
            <person name="Daum C."/>
            <person name="Floudas D."/>
            <person name="Sun H."/>
            <person name="Yadav J.S."/>
            <person name="Pangilinan J."/>
            <person name="Larsson K.H."/>
            <person name="Matsuura K."/>
            <person name="Barry K."/>
            <person name="Labutti K."/>
            <person name="Kuo R."/>
            <person name="Ohm R.A."/>
            <person name="Bhattacharya S.S."/>
            <person name="Shirouzu T."/>
            <person name="Yoshinaga Y."/>
            <person name="Martin F.M."/>
            <person name="Grigoriev I.V."/>
            <person name="Hibbett D.S."/>
        </authorList>
    </citation>
    <scope>NUCLEOTIDE SEQUENCE [LARGE SCALE GENOMIC DNA]</scope>
    <source>
        <strain evidence="1 2">CBS 109695</strain>
    </source>
</reference>
<protein>
    <submittedName>
        <fullName evidence="1">Uncharacterized protein</fullName>
    </submittedName>
</protein>
<gene>
    <name evidence="1" type="ORF">FIBSPDRAFT_869563</name>
</gene>
<evidence type="ECO:0000313" key="1">
    <source>
        <dbReference type="EMBL" id="KZP13133.1"/>
    </source>
</evidence>
<proteinExistence type="predicted"/>
<organism evidence="1 2">
    <name type="scientific">Athelia psychrophila</name>
    <dbReference type="NCBI Taxonomy" id="1759441"/>
    <lineage>
        <taxon>Eukaryota</taxon>
        <taxon>Fungi</taxon>
        <taxon>Dikarya</taxon>
        <taxon>Basidiomycota</taxon>
        <taxon>Agaricomycotina</taxon>
        <taxon>Agaricomycetes</taxon>
        <taxon>Agaricomycetidae</taxon>
        <taxon>Atheliales</taxon>
        <taxon>Atheliaceae</taxon>
        <taxon>Athelia</taxon>
    </lineage>
</organism>